<organism evidence="3 4">
    <name type="scientific">Neogobius melanostomus</name>
    <name type="common">round goby</name>
    <dbReference type="NCBI Taxonomy" id="47308"/>
    <lineage>
        <taxon>Eukaryota</taxon>
        <taxon>Metazoa</taxon>
        <taxon>Chordata</taxon>
        <taxon>Craniata</taxon>
        <taxon>Vertebrata</taxon>
        <taxon>Euteleostomi</taxon>
        <taxon>Actinopterygii</taxon>
        <taxon>Neopterygii</taxon>
        <taxon>Teleostei</taxon>
        <taxon>Neoteleostei</taxon>
        <taxon>Acanthomorphata</taxon>
        <taxon>Gobiaria</taxon>
        <taxon>Gobiiformes</taxon>
        <taxon>Gobioidei</taxon>
        <taxon>Gobiidae</taxon>
        <taxon>Benthophilinae</taxon>
        <taxon>Neogobiini</taxon>
        <taxon>Neogobius</taxon>
    </lineage>
</organism>
<accession>A0A8C6UAJ9</accession>
<proteinExistence type="predicted"/>
<dbReference type="SMART" id="SM00589">
    <property type="entry name" value="PRY"/>
    <property type="match status" value="1"/>
</dbReference>
<dbReference type="Gene3D" id="2.60.120.920">
    <property type="match status" value="1"/>
</dbReference>
<sequence length="331" mass="38165">PTHSPTCESRLDHPLHTELQPLLKHRAEAESVQQLYKNLLQHSEKQASVCEAHIKAEFRRFRRFLQEEEELRLRAVMKEQSRQARTVSTKLGRIRDTLASVERSIQELQTQLQRTQEDFIFSYKPAQTHSPQLPPQPGPGLLLNQAELLGNLAFRVWRKMGKIVQSSPVILDPNTAHPDLRLSEDLTRLGRVDSPLDLPDNPERFSKHVRVLGSEGFSSGTHVWDVEVGDHPHWRIGVMKESFDRKGEPDPIPENGIWFLLLHDNKYVTANGTLNIRKRVQKVSVQLNYDKGTVSFYDPSGMYPIHTYKDSFTEKLFPFFYVARSNSDLPF</sequence>
<dbReference type="SUPFAM" id="SSF49899">
    <property type="entry name" value="Concanavalin A-like lectins/glucanases"/>
    <property type="match status" value="1"/>
</dbReference>
<dbReference type="InterPro" id="IPR003877">
    <property type="entry name" value="SPRY_dom"/>
</dbReference>
<dbReference type="Pfam" id="PF13765">
    <property type="entry name" value="PRY"/>
    <property type="match status" value="1"/>
</dbReference>
<dbReference type="InterPro" id="IPR001870">
    <property type="entry name" value="B30.2/SPRY"/>
</dbReference>
<dbReference type="PANTHER" id="PTHR24103">
    <property type="entry name" value="E3 UBIQUITIN-PROTEIN LIGASE TRIM"/>
    <property type="match status" value="1"/>
</dbReference>
<feature type="coiled-coil region" evidence="1">
    <location>
        <begin position="91"/>
        <end position="118"/>
    </location>
</feature>
<dbReference type="PROSITE" id="PS50188">
    <property type="entry name" value="B302_SPRY"/>
    <property type="match status" value="1"/>
</dbReference>
<dbReference type="FunFam" id="2.60.120.920:FF:000004">
    <property type="entry name" value="Butyrophilin subfamily 1 member A1"/>
    <property type="match status" value="1"/>
</dbReference>
<dbReference type="Proteomes" id="UP000694523">
    <property type="component" value="Unplaced"/>
</dbReference>
<name>A0A8C6UAJ9_9GOBI</name>
<protein>
    <recommendedName>
        <fullName evidence="2">B30.2/SPRY domain-containing protein</fullName>
    </recommendedName>
</protein>
<dbReference type="InterPro" id="IPR003879">
    <property type="entry name" value="Butyrophylin_SPRY"/>
</dbReference>
<evidence type="ECO:0000259" key="2">
    <source>
        <dbReference type="PROSITE" id="PS50188"/>
    </source>
</evidence>
<keyword evidence="1" id="KW-0175">Coiled coil</keyword>
<reference evidence="3" key="2">
    <citation type="submission" date="2025-09" db="UniProtKB">
        <authorList>
            <consortium name="Ensembl"/>
        </authorList>
    </citation>
    <scope>IDENTIFICATION</scope>
</reference>
<dbReference type="Ensembl" id="ENSNMLT00000038126.1">
    <property type="protein sequence ID" value="ENSNMLP00000034236.1"/>
    <property type="gene ID" value="ENSNMLG00000021337.1"/>
</dbReference>
<dbReference type="InterPro" id="IPR050143">
    <property type="entry name" value="TRIM/RBCC"/>
</dbReference>
<reference evidence="3" key="1">
    <citation type="submission" date="2025-08" db="UniProtKB">
        <authorList>
            <consortium name="Ensembl"/>
        </authorList>
    </citation>
    <scope>IDENTIFICATION</scope>
</reference>
<evidence type="ECO:0000313" key="3">
    <source>
        <dbReference type="Ensembl" id="ENSNMLP00000034236.1"/>
    </source>
</evidence>
<evidence type="ECO:0000256" key="1">
    <source>
        <dbReference type="SAM" id="Coils"/>
    </source>
</evidence>
<evidence type="ECO:0000313" key="4">
    <source>
        <dbReference type="Proteomes" id="UP000694523"/>
    </source>
</evidence>
<dbReference type="PRINTS" id="PR01407">
    <property type="entry name" value="BUTYPHLNCDUF"/>
</dbReference>
<dbReference type="InterPro" id="IPR043136">
    <property type="entry name" value="B30.2/SPRY_sf"/>
</dbReference>
<dbReference type="InterPro" id="IPR006574">
    <property type="entry name" value="PRY"/>
</dbReference>
<feature type="domain" description="B30.2/SPRY" evidence="2">
    <location>
        <begin position="149"/>
        <end position="331"/>
    </location>
</feature>
<dbReference type="Pfam" id="PF00622">
    <property type="entry name" value="SPRY"/>
    <property type="match status" value="1"/>
</dbReference>
<dbReference type="InterPro" id="IPR013320">
    <property type="entry name" value="ConA-like_dom_sf"/>
</dbReference>
<dbReference type="SMART" id="SM00449">
    <property type="entry name" value="SPRY"/>
    <property type="match status" value="1"/>
</dbReference>
<keyword evidence="4" id="KW-1185">Reference proteome</keyword>
<dbReference type="AlphaFoldDB" id="A0A8C6UAJ9"/>